<comment type="caution">
    <text evidence="2">The sequence shown here is derived from an EMBL/GenBank/DDBJ whole genome shotgun (WGS) entry which is preliminary data.</text>
</comment>
<name>A0A1F5DPR6_9BACT</name>
<evidence type="ECO:0000256" key="1">
    <source>
        <dbReference type="SAM" id="Phobius"/>
    </source>
</evidence>
<evidence type="ECO:0000313" key="2">
    <source>
        <dbReference type="EMBL" id="OGD57044.1"/>
    </source>
</evidence>
<keyword evidence="1" id="KW-1133">Transmembrane helix</keyword>
<keyword evidence="1" id="KW-0812">Transmembrane</keyword>
<dbReference type="EMBL" id="MEZT01000007">
    <property type="protein sequence ID" value="OGD57044.1"/>
    <property type="molecule type" value="Genomic_DNA"/>
</dbReference>
<proteinExistence type="predicted"/>
<feature type="transmembrane region" description="Helical" evidence="1">
    <location>
        <begin position="38"/>
        <end position="61"/>
    </location>
</feature>
<feature type="transmembrane region" description="Helical" evidence="1">
    <location>
        <begin position="7"/>
        <end position="26"/>
    </location>
</feature>
<organism evidence="2 3">
    <name type="scientific">Candidatus Berkelbacteria bacterium RBG_13_40_8</name>
    <dbReference type="NCBI Taxonomy" id="1797467"/>
    <lineage>
        <taxon>Bacteria</taxon>
        <taxon>Candidatus Berkelbacteria</taxon>
    </lineage>
</organism>
<reference evidence="2 3" key="1">
    <citation type="journal article" date="2016" name="Nat. Commun.">
        <title>Thousands of microbial genomes shed light on interconnected biogeochemical processes in an aquifer system.</title>
        <authorList>
            <person name="Anantharaman K."/>
            <person name="Brown C.T."/>
            <person name="Hug L.A."/>
            <person name="Sharon I."/>
            <person name="Castelle C.J."/>
            <person name="Probst A.J."/>
            <person name="Thomas B.C."/>
            <person name="Singh A."/>
            <person name="Wilkins M.J."/>
            <person name="Karaoz U."/>
            <person name="Brodie E.L."/>
            <person name="Williams K.H."/>
            <person name="Hubbard S.S."/>
            <person name="Banfield J.F."/>
        </authorList>
    </citation>
    <scope>NUCLEOTIDE SEQUENCE [LARGE SCALE GENOMIC DNA]</scope>
</reference>
<gene>
    <name evidence="2" type="ORF">A2V71_00325</name>
</gene>
<feature type="transmembrane region" description="Helical" evidence="1">
    <location>
        <begin position="152"/>
        <end position="170"/>
    </location>
</feature>
<evidence type="ECO:0000313" key="3">
    <source>
        <dbReference type="Proteomes" id="UP000178764"/>
    </source>
</evidence>
<protein>
    <submittedName>
        <fullName evidence="2">Uncharacterized protein</fullName>
    </submittedName>
</protein>
<sequence>MEREQIPIISIQVSIVALVLLSYKWINGTIQTLSNDKYYLSVGAIVILFSPIVSQIIYSVWKKYFGFKSYDITKYLSSNLSGEKCEKVEKIQSLFDNFWHNSDNINSNIISYSRTRSFVCQMYLFSSRLLGLGSLTYLFLAFYYSYVFSCSNAFRSLSLFLLSMLVVYLFDENYKIASKELIRSELKNINDTKKDKKKKKKYDELIDEYNKITGAKLEDILEKIESKLEK</sequence>
<keyword evidence="1" id="KW-0472">Membrane</keyword>
<feature type="transmembrane region" description="Helical" evidence="1">
    <location>
        <begin position="123"/>
        <end position="146"/>
    </location>
</feature>
<dbReference type="AlphaFoldDB" id="A0A1F5DPR6"/>
<accession>A0A1F5DPR6</accession>
<dbReference type="Proteomes" id="UP000178764">
    <property type="component" value="Unassembled WGS sequence"/>
</dbReference>